<gene>
    <name evidence="1" type="ORF">NOG11_10955</name>
</gene>
<keyword evidence="2" id="KW-1185">Reference proteome</keyword>
<reference evidence="1" key="1">
    <citation type="submission" date="2022-07" db="EMBL/GenBank/DDBJ databases">
        <title>Parvularcula maris sp. nov., an algicidal bacterium isolated from seawater.</title>
        <authorList>
            <person name="Li F."/>
        </authorList>
    </citation>
    <scope>NUCLEOTIDE SEQUENCE</scope>
    <source>
        <strain evidence="1">BGMRC 0090</strain>
    </source>
</reference>
<dbReference type="EMBL" id="JANIBC010000009">
    <property type="protein sequence ID" value="MCQ8185908.1"/>
    <property type="molecule type" value="Genomic_DNA"/>
</dbReference>
<accession>A0A9X2LAD5</accession>
<dbReference type="Gene3D" id="1.20.910.10">
    <property type="entry name" value="Heme oxygenase-like"/>
    <property type="match status" value="1"/>
</dbReference>
<dbReference type="InterPro" id="IPR016084">
    <property type="entry name" value="Haem_Oase-like_multi-hlx"/>
</dbReference>
<sequence>MADRAPSLRFLLKQQTAETHQKTDDALSLLELGTPQGLAGFLRTHARALGVIEPFLQADGRYPAPPRLGLLREDLAALGASMPGASLAALPPDTHPLGVAYVIAGSALGTEVLRRRWLDEGTEETRVAYRFLSDDRMKGYWGRVLTALGEAQPSEDEVEKIVEGAEAAFGIYQQAIEEAVG</sequence>
<dbReference type="SUPFAM" id="SSF48613">
    <property type="entry name" value="Heme oxygenase-like"/>
    <property type="match status" value="1"/>
</dbReference>
<dbReference type="CDD" id="cd19166">
    <property type="entry name" value="HemeO-bac"/>
    <property type="match status" value="1"/>
</dbReference>
<evidence type="ECO:0000313" key="2">
    <source>
        <dbReference type="Proteomes" id="UP001142610"/>
    </source>
</evidence>
<comment type="caution">
    <text evidence="1">The sequence shown here is derived from an EMBL/GenBank/DDBJ whole genome shotgun (WGS) entry which is preliminary data.</text>
</comment>
<name>A0A9X2LAD5_9PROT</name>
<protein>
    <submittedName>
        <fullName evidence="1">Biliverdin-producing heme oxygenase</fullName>
    </submittedName>
</protein>
<dbReference type="AlphaFoldDB" id="A0A9X2LAD5"/>
<dbReference type="Proteomes" id="UP001142610">
    <property type="component" value="Unassembled WGS sequence"/>
</dbReference>
<proteinExistence type="predicted"/>
<organism evidence="1 2">
    <name type="scientific">Parvularcula maris</name>
    <dbReference type="NCBI Taxonomy" id="2965077"/>
    <lineage>
        <taxon>Bacteria</taxon>
        <taxon>Pseudomonadati</taxon>
        <taxon>Pseudomonadota</taxon>
        <taxon>Alphaproteobacteria</taxon>
        <taxon>Parvularculales</taxon>
        <taxon>Parvularculaceae</taxon>
        <taxon>Parvularcula</taxon>
    </lineage>
</organism>
<dbReference type="RefSeq" id="WP_256619804.1">
    <property type="nucleotide sequence ID" value="NZ_JANIBC010000009.1"/>
</dbReference>
<evidence type="ECO:0000313" key="1">
    <source>
        <dbReference type="EMBL" id="MCQ8185908.1"/>
    </source>
</evidence>